<dbReference type="Gene3D" id="1.10.510.10">
    <property type="entry name" value="Transferase(Phosphotransferase) domain 1"/>
    <property type="match status" value="1"/>
</dbReference>
<feature type="repeat" description="WD" evidence="7">
    <location>
        <begin position="634"/>
        <end position="666"/>
    </location>
</feature>
<evidence type="ECO:0000256" key="1">
    <source>
        <dbReference type="ARBA" id="ARBA00012513"/>
    </source>
</evidence>
<accession>A0ABP8U6D5</accession>
<dbReference type="CDD" id="cd14014">
    <property type="entry name" value="STKc_PknB_like"/>
    <property type="match status" value="1"/>
</dbReference>
<dbReference type="InterPro" id="IPR015943">
    <property type="entry name" value="WD40/YVTN_repeat-like_dom_sf"/>
</dbReference>
<dbReference type="PANTHER" id="PTHR43289">
    <property type="entry name" value="MITOGEN-ACTIVATED PROTEIN KINASE KINASE KINASE 20-RELATED"/>
    <property type="match status" value="1"/>
</dbReference>
<feature type="domain" description="Protein kinase" evidence="10">
    <location>
        <begin position="16"/>
        <end position="273"/>
    </location>
</feature>
<dbReference type="SMART" id="SM00320">
    <property type="entry name" value="WD40"/>
    <property type="match status" value="5"/>
</dbReference>
<feature type="binding site" evidence="8">
    <location>
        <position position="45"/>
    </location>
    <ligand>
        <name>ATP</name>
        <dbReference type="ChEBI" id="CHEBI:30616"/>
    </ligand>
</feature>
<feature type="compositionally biased region" description="Low complexity" evidence="9">
    <location>
        <begin position="317"/>
        <end position="335"/>
    </location>
</feature>
<proteinExistence type="predicted"/>
<keyword evidence="3" id="KW-0808">Transferase</keyword>
<sequence>MPIMGEAAGSSVNDRYRLLEVIGQGSMGTVWRAHDETLDREVAVKEVLLPPEMDDQERAELSALAMDEARSTARLRHPGIITIFDVIEHDGAPMIVMELIEGRSLAEILREEVRLLPERVAEIGAAVLAALREAHAAGIVHRDLKPANVLISDRRVIVTDFGIARRIGETTIAEPGEMSGTPAFVSPEQAQNAAASPAADLWSLGATLYNALEGHPPYQGGDYATVLLALLTQEPEPPRSAGPLTPLIVSLLQKDPARRATAEDAAAALDRALNPEETPAARPLPPAPAAPAAPPSPPPVPRKVTVSAAGRPERPARAAPTAARPAARSGAGTRPSGRAALGLLALVPVVGALVYACNAGGAPVSGATGTGGLPGSAPAGPPWGTAGPPGGVPSASYAAGSKEVGSLAFSPDGKILAVGEVKPRAVSDGTVELLDRTTHRLLMTFTGMDDPVTLAFSPDGRSLAVGGADGKVGLWSIARRKQIATARFSLRRDSSIDNVEALEFSHDGRTLFSATDNGQYGIWRLDSEKQTVRSISGDDAECVDFSPGGTSVVCDTIGSGPGLWNVARHRKLGDLPGVSDGVAEPVFSPDGKTLAASEETFTGNAPGTVDLWDAATRNKVGTFTLPSIQTDSVTLGFSPDSKTLATSASGSAVLLWDVATQRQVATLDPGDSDLVGALAFSGDGRLLAVGGLHRTVDLWDLRTHRLVTRVPTR</sequence>
<evidence type="ECO:0000313" key="11">
    <source>
        <dbReference type="EMBL" id="GAA4622161.1"/>
    </source>
</evidence>
<gene>
    <name evidence="11" type="ORF">GCM10023196_013220</name>
</gene>
<protein>
    <recommendedName>
        <fullName evidence="1">non-specific serine/threonine protein kinase</fullName>
        <ecNumber evidence="1">2.7.11.1</ecNumber>
    </recommendedName>
</protein>
<dbReference type="EC" id="2.7.11.1" evidence="1"/>
<evidence type="ECO:0000256" key="9">
    <source>
        <dbReference type="SAM" id="MobiDB-lite"/>
    </source>
</evidence>
<dbReference type="InterPro" id="IPR000719">
    <property type="entry name" value="Prot_kinase_dom"/>
</dbReference>
<reference evidence="12" key="1">
    <citation type="journal article" date="2019" name="Int. J. Syst. Evol. Microbiol.">
        <title>The Global Catalogue of Microorganisms (GCM) 10K type strain sequencing project: providing services to taxonomists for standard genome sequencing and annotation.</title>
        <authorList>
            <consortium name="The Broad Institute Genomics Platform"/>
            <consortium name="The Broad Institute Genome Sequencing Center for Infectious Disease"/>
            <person name="Wu L."/>
            <person name="Ma J."/>
        </authorList>
    </citation>
    <scope>NUCLEOTIDE SEQUENCE [LARGE SCALE GENOMIC DNA]</scope>
    <source>
        <strain evidence="12">JCM 17939</strain>
    </source>
</reference>
<dbReference type="EMBL" id="BAABHK010000002">
    <property type="protein sequence ID" value="GAA4622161.1"/>
    <property type="molecule type" value="Genomic_DNA"/>
</dbReference>
<dbReference type="Pfam" id="PF00069">
    <property type="entry name" value="Pkinase"/>
    <property type="match status" value="1"/>
</dbReference>
<dbReference type="PROSITE" id="PS50082">
    <property type="entry name" value="WD_REPEATS_2"/>
    <property type="match status" value="4"/>
</dbReference>
<dbReference type="Proteomes" id="UP001501442">
    <property type="component" value="Unassembled WGS sequence"/>
</dbReference>
<evidence type="ECO:0000256" key="7">
    <source>
        <dbReference type="PROSITE-ProRule" id="PRU00221"/>
    </source>
</evidence>
<evidence type="ECO:0000313" key="12">
    <source>
        <dbReference type="Proteomes" id="UP001501442"/>
    </source>
</evidence>
<feature type="region of interest" description="Disordered" evidence="9">
    <location>
        <begin position="277"/>
        <end position="335"/>
    </location>
</feature>
<evidence type="ECO:0000256" key="5">
    <source>
        <dbReference type="ARBA" id="ARBA00022777"/>
    </source>
</evidence>
<name>A0ABP8U6D5_9ACTN</name>
<keyword evidence="12" id="KW-1185">Reference proteome</keyword>
<feature type="repeat" description="WD" evidence="7">
    <location>
        <begin position="668"/>
        <end position="709"/>
    </location>
</feature>
<feature type="repeat" description="WD" evidence="7">
    <location>
        <begin position="492"/>
        <end position="533"/>
    </location>
</feature>
<dbReference type="Gene3D" id="3.30.200.20">
    <property type="entry name" value="Phosphorylase Kinase, domain 1"/>
    <property type="match status" value="1"/>
</dbReference>
<dbReference type="InterPro" id="IPR001680">
    <property type="entry name" value="WD40_rpt"/>
</dbReference>
<dbReference type="PROSITE" id="PS50294">
    <property type="entry name" value="WD_REPEATS_REGION"/>
    <property type="match status" value="1"/>
</dbReference>
<dbReference type="InterPro" id="IPR008271">
    <property type="entry name" value="Ser/Thr_kinase_AS"/>
</dbReference>
<feature type="compositionally biased region" description="Pro residues" evidence="9">
    <location>
        <begin position="282"/>
        <end position="301"/>
    </location>
</feature>
<feature type="repeat" description="WD" evidence="7">
    <location>
        <begin position="453"/>
        <end position="485"/>
    </location>
</feature>
<dbReference type="SUPFAM" id="SSF56112">
    <property type="entry name" value="Protein kinase-like (PK-like)"/>
    <property type="match status" value="1"/>
</dbReference>
<dbReference type="InterPro" id="IPR017441">
    <property type="entry name" value="Protein_kinase_ATP_BS"/>
</dbReference>
<organism evidence="11 12">
    <name type="scientific">Actinoallomurus vinaceus</name>
    <dbReference type="NCBI Taxonomy" id="1080074"/>
    <lineage>
        <taxon>Bacteria</taxon>
        <taxon>Bacillati</taxon>
        <taxon>Actinomycetota</taxon>
        <taxon>Actinomycetes</taxon>
        <taxon>Streptosporangiales</taxon>
        <taxon>Thermomonosporaceae</taxon>
        <taxon>Actinoallomurus</taxon>
    </lineage>
</organism>
<dbReference type="InterPro" id="IPR011009">
    <property type="entry name" value="Kinase-like_dom_sf"/>
</dbReference>
<evidence type="ECO:0000259" key="10">
    <source>
        <dbReference type="PROSITE" id="PS50011"/>
    </source>
</evidence>
<dbReference type="SMART" id="SM00220">
    <property type="entry name" value="S_TKc"/>
    <property type="match status" value="1"/>
</dbReference>
<dbReference type="Pfam" id="PF07676">
    <property type="entry name" value="PD40"/>
    <property type="match status" value="1"/>
</dbReference>
<dbReference type="PANTHER" id="PTHR43289:SF6">
    <property type="entry name" value="SERINE_THREONINE-PROTEIN KINASE NEKL-3"/>
    <property type="match status" value="1"/>
</dbReference>
<evidence type="ECO:0000256" key="4">
    <source>
        <dbReference type="ARBA" id="ARBA00022741"/>
    </source>
</evidence>
<comment type="caution">
    <text evidence="11">The sequence shown here is derived from an EMBL/GenBank/DDBJ whole genome shotgun (WGS) entry which is preliminary data.</text>
</comment>
<keyword evidence="4 8" id="KW-0547">Nucleotide-binding</keyword>
<dbReference type="InterPro" id="IPR011659">
    <property type="entry name" value="WD40"/>
</dbReference>
<evidence type="ECO:0000256" key="3">
    <source>
        <dbReference type="ARBA" id="ARBA00022679"/>
    </source>
</evidence>
<keyword evidence="2" id="KW-0723">Serine/threonine-protein kinase</keyword>
<dbReference type="InterPro" id="IPR036322">
    <property type="entry name" value="WD40_repeat_dom_sf"/>
</dbReference>
<evidence type="ECO:0000256" key="6">
    <source>
        <dbReference type="ARBA" id="ARBA00022840"/>
    </source>
</evidence>
<dbReference type="PROSITE" id="PS00108">
    <property type="entry name" value="PROTEIN_KINASE_ST"/>
    <property type="match status" value="1"/>
</dbReference>
<dbReference type="CDD" id="cd00200">
    <property type="entry name" value="WD40"/>
    <property type="match status" value="1"/>
</dbReference>
<keyword evidence="7" id="KW-0853">WD repeat</keyword>
<dbReference type="Pfam" id="PF00400">
    <property type="entry name" value="WD40"/>
    <property type="match status" value="3"/>
</dbReference>
<keyword evidence="5" id="KW-0418">Kinase</keyword>
<keyword evidence="6 8" id="KW-0067">ATP-binding</keyword>
<evidence type="ECO:0000256" key="2">
    <source>
        <dbReference type="ARBA" id="ARBA00022527"/>
    </source>
</evidence>
<evidence type="ECO:0000256" key="8">
    <source>
        <dbReference type="PROSITE-ProRule" id="PRU10141"/>
    </source>
</evidence>
<dbReference type="Gene3D" id="2.130.10.10">
    <property type="entry name" value="YVTN repeat-like/Quinoprotein amine dehydrogenase"/>
    <property type="match status" value="2"/>
</dbReference>
<dbReference type="SUPFAM" id="SSF50978">
    <property type="entry name" value="WD40 repeat-like"/>
    <property type="match status" value="1"/>
</dbReference>
<dbReference type="PROSITE" id="PS00107">
    <property type="entry name" value="PROTEIN_KINASE_ATP"/>
    <property type="match status" value="1"/>
</dbReference>
<dbReference type="PROSITE" id="PS50011">
    <property type="entry name" value="PROTEIN_KINASE_DOM"/>
    <property type="match status" value="1"/>
</dbReference>